<dbReference type="Pfam" id="PF00005">
    <property type="entry name" value="ABC_tran"/>
    <property type="match status" value="2"/>
</dbReference>
<evidence type="ECO:0000259" key="10">
    <source>
        <dbReference type="PROSITE" id="PS50893"/>
    </source>
</evidence>
<keyword evidence="13" id="KW-1185">Reference proteome</keyword>
<dbReference type="GO" id="GO:0016020">
    <property type="term" value="C:membrane"/>
    <property type="evidence" value="ECO:0007669"/>
    <property type="project" value="UniProtKB-SubCell"/>
</dbReference>
<evidence type="ECO:0000313" key="13">
    <source>
        <dbReference type="Proteomes" id="UP000502823"/>
    </source>
</evidence>
<keyword evidence="5" id="KW-0067">ATP-binding</keyword>
<feature type="compositionally biased region" description="Low complexity" evidence="8">
    <location>
        <begin position="320"/>
        <end position="333"/>
    </location>
</feature>
<evidence type="ECO:0000256" key="7">
    <source>
        <dbReference type="ARBA" id="ARBA00023136"/>
    </source>
</evidence>
<dbReference type="EMBL" id="BLKM01000436">
    <property type="protein sequence ID" value="GFG33584.1"/>
    <property type="molecule type" value="Genomic_DNA"/>
</dbReference>
<feature type="domain" description="ABC transporter" evidence="10">
    <location>
        <begin position="345"/>
        <end position="568"/>
    </location>
</feature>
<keyword evidence="2" id="KW-0813">Transport</keyword>
<accession>A0A6L2PMM4</accession>
<sequence>WTRRIFTKGCKKDLEGSDLYTILKDDRTDILGGQLEENWRNELKMSEGKKKKPSLQRALVKTFWKQYMCCFDSTGNTDGQSYQLLHARQWDDKDRRQDIRRSTGVYNIHPSGIRSPLQLFNLRARDAGPHGLLLSTLPKVVDVASTAALCKAIKPSRKWIRNDELQRWTGEHTGTYLGKLIAKLRKQIAVRTDDRMRLMNEIVSGIQVIKMYAWEKPFAKLVEMARRYVFWKSVQVSPFNNAMAIQCRIICSEIITVIHTFILLIDVLLVFTMAQFYNNLNHTMAIMFPSAVEYKAESSVSIKRLEDVMLEEERASPSDNTNNTTSATTNGQTHPKNNAVVDTSVNVVNASAKWSADIENDTLSNITFKVPEGKLCAVIGPVGSGKSSLLQAIIKELPVHNGSVSTRGSISYSSQEPWLFVGTVRENILFGQPYMQEKYKEVIRVCALQKDFDMFRHGDRTLVGEKGISLSGGQRARINLARAVYRNADVYLMDDPLSAVDTHVGKHLFEECIKTHLRHKTRILVTHQLQYVKDADLVVILNNGEIENQGTFADMQNSGLNFAKLLAKEEVENDADDTSEISVRISTKSGINADDNEHFRRSLRRRSTSRRSSARGSLSGSFRKDGTLRNSFTSDDYRATLKRAMIRRHMRQPSLISMTSNNKKGEPNNNSEGAIKPRTGGRMLRRGTVKISSVVKNILRNKSFLQCCPVAIYRDGPFVKGQENVNASSDQKKELDDWFGNDMDENENTDTGEEYQESRNTGTISWLTYWQYFRSGGSICFLLSTLFMLTLAQVSTSGADYWVTFWTNEEVIRQAHEDSVKERLMANLSQNPLPPLVEDNTKVDKYHSIIIYGCLIIACMIITILRSIMFIKTCMTASINLHNAMFSSILRGAMRFFDTNPSGRILNRFSKDIGSIDEILPRSMLEAMQIFLVLIGLLANIAIVNPYFIVLMVVLAFCYYGVTNVYLRTSRNIKRLEGTTRSPVYSHLSDTMTGLTTIRVSEAQDMVRRGFDSKQDDHTATWSLFLATSNAFGFWMDVVSSLFVAGITLTFFLLEDVVGAKVGLALSQALIVTGMLQHGLLRATEVVSQMTAVERVLEYTHIEKEPDLESAADRKPEPTWPSRGAIEFDHLYMKYGENQPHVLKDLHFKIEATHKIGIVGRTGAGKSSLISALFRLAKLDGCIKIDGVNTNDLGLHDLRTKISIIPQEPVLFSESLRHNLDPFKQFSDDALWNALEEVDLKTAVTALDMKVQEGGSNFSVGQRQLICLARAILRNNKILVLDEATANVDPETDTFVQETIRRKFQDCTVLTIAHRLNTIMDSDRVLVMDAGAMVEYDHPYSLLQTKNGYFYKLVQETGPAMADQLLKVAQEHTRYLRQQSNVVSPQHKSDALNLSQIVRYQALRTVISTFSYDWDCKECPLKIQRDKTDGHLNLGQHFSVHDPFTNSLA</sequence>
<gene>
    <name evidence="12" type="ORF">Cfor_03478</name>
</gene>
<dbReference type="InterPro" id="IPR003593">
    <property type="entry name" value="AAA+_ATPase"/>
</dbReference>
<dbReference type="PANTHER" id="PTHR24223">
    <property type="entry name" value="ATP-BINDING CASSETTE SUB-FAMILY C"/>
    <property type="match status" value="1"/>
</dbReference>
<evidence type="ECO:0000256" key="5">
    <source>
        <dbReference type="ARBA" id="ARBA00022840"/>
    </source>
</evidence>
<dbReference type="FunFam" id="3.40.50.300:FF:000163">
    <property type="entry name" value="Multidrug resistance-associated protein member 4"/>
    <property type="match status" value="1"/>
</dbReference>
<dbReference type="GO" id="GO:0016887">
    <property type="term" value="F:ATP hydrolysis activity"/>
    <property type="evidence" value="ECO:0007669"/>
    <property type="project" value="InterPro"/>
</dbReference>
<feature type="region of interest" description="Disordered" evidence="8">
    <location>
        <begin position="596"/>
        <end position="625"/>
    </location>
</feature>
<feature type="transmembrane region" description="Helical" evidence="9">
    <location>
        <begin position="1032"/>
        <end position="1054"/>
    </location>
</feature>
<dbReference type="GO" id="GO:0140359">
    <property type="term" value="F:ABC-type transporter activity"/>
    <property type="evidence" value="ECO:0007669"/>
    <property type="project" value="InterPro"/>
</dbReference>
<dbReference type="InterPro" id="IPR027417">
    <property type="entry name" value="P-loop_NTPase"/>
</dbReference>
<keyword evidence="3 9" id="KW-0812">Transmembrane</keyword>
<feature type="compositionally biased region" description="Basic residues" evidence="8">
    <location>
        <begin position="601"/>
        <end position="613"/>
    </location>
</feature>
<evidence type="ECO:0000256" key="4">
    <source>
        <dbReference type="ARBA" id="ARBA00022741"/>
    </source>
</evidence>
<keyword evidence="7 9" id="KW-0472">Membrane</keyword>
<evidence type="ECO:0000256" key="1">
    <source>
        <dbReference type="ARBA" id="ARBA00004141"/>
    </source>
</evidence>
<dbReference type="SUPFAM" id="SSF90123">
    <property type="entry name" value="ABC transporter transmembrane region"/>
    <property type="match status" value="2"/>
</dbReference>
<name>A0A6L2PMM4_COPFO</name>
<evidence type="ECO:0000256" key="6">
    <source>
        <dbReference type="ARBA" id="ARBA00022989"/>
    </source>
</evidence>
<comment type="caution">
    <text evidence="12">The sequence shown here is derived from an EMBL/GenBank/DDBJ whole genome shotgun (WGS) entry which is preliminary data.</text>
</comment>
<feature type="compositionally biased region" description="Polar residues" evidence="8">
    <location>
        <begin position="654"/>
        <end position="672"/>
    </location>
</feature>
<proteinExistence type="predicted"/>
<feature type="region of interest" description="Disordered" evidence="8">
    <location>
        <begin position="312"/>
        <end position="338"/>
    </location>
</feature>
<dbReference type="Proteomes" id="UP000502823">
    <property type="component" value="Unassembled WGS sequence"/>
</dbReference>
<evidence type="ECO:0000313" key="12">
    <source>
        <dbReference type="EMBL" id="GFG33584.1"/>
    </source>
</evidence>
<dbReference type="InterPro" id="IPR017871">
    <property type="entry name" value="ABC_transporter-like_CS"/>
</dbReference>
<dbReference type="PROSITE" id="PS00211">
    <property type="entry name" value="ABC_TRANSPORTER_1"/>
    <property type="match status" value="2"/>
</dbReference>
<dbReference type="Pfam" id="PF00664">
    <property type="entry name" value="ABC_membrane"/>
    <property type="match status" value="2"/>
</dbReference>
<reference evidence="13" key="1">
    <citation type="submission" date="2020-01" db="EMBL/GenBank/DDBJ databases">
        <title>Draft genome sequence of the Termite Coptotermes fromosanus.</title>
        <authorList>
            <person name="Itakura S."/>
            <person name="Yosikawa Y."/>
            <person name="Umezawa K."/>
        </authorList>
    </citation>
    <scope>NUCLEOTIDE SEQUENCE [LARGE SCALE GENOMIC DNA]</scope>
</reference>
<organism evidence="12 13">
    <name type="scientific">Coptotermes formosanus</name>
    <name type="common">Formosan subterranean termite</name>
    <dbReference type="NCBI Taxonomy" id="36987"/>
    <lineage>
        <taxon>Eukaryota</taxon>
        <taxon>Metazoa</taxon>
        <taxon>Ecdysozoa</taxon>
        <taxon>Arthropoda</taxon>
        <taxon>Hexapoda</taxon>
        <taxon>Insecta</taxon>
        <taxon>Pterygota</taxon>
        <taxon>Neoptera</taxon>
        <taxon>Polyneoptera</taxon>
        <taxon>Dictyoptera</taxon>
        <taxon>Blattodea</taxon>
        <taxon>Blattoidea</taxon>
        <taxon>Termitoidae</taxon>
        <taxon>Rhinotermitidae</taxon>
        <taxon>Coptotermes</taxon>
    </lineage>
</organism>
<dbReference type="InterPro" id="IPR003439">
    <property type="entry name" value="ABC_transporter-like_ATP-bd"/>
</dbReference>
<dbReference type="PANTHER" id="PTHR24223:SF415">
    <property type="entry name" value="FI20190P1"/>
    <property type="match status" value="1"/>
</dbReference>
<dbReference type="PROSITE" id="PS50929">
    <property type="entry name" value="ABC_TM1F"/>
    <property type="match status" value="2"/>
</dbReference>
<evidence type="ECO:0000256" key="2">
    <source>
        <dbReference type="ARBA" id="ARBA00022448"/>
    </source>
</evidence>
<dbReference type="SUPFAM" id="SSF52540">
    <property type="entry name" value="P-loop containing nucleoside triphosphate hydrolases"/>
    <property type="match status" value="2"/>
</dbReference>
<evidence type="ECO:0000256" key="3">
    <source>
        <dbReference type="ARBA" id="ARBA00022692"/>
    </source>
</evidence>
<evidence type="ECO:0008006" key="14">
    <source>
        <dbReference type="Google" id="ProtNLM"/>
    </source>
</evidence>
<dbReference type="FunFam" id="1.20.1560.10:FF:000014">
    <property type="entry name" value="Multidrug resistance-associated protein member 4"/>
    <property type="match status" value="1"/>
</dbReference>
<keyword evidence="6 9" id="KW-1133">Transmembrane helix</keyword>
<feature type="domain" description="ABC transmembrane type-1" evidence="11">
    <location>
        <begin position="786"/>
        <end position="1095"/>
    </location>
</feature>
<dbReference type="CDD" id="cd03244">
    <property type="entry name" value="ABCC_MRP_domain2"/>
    <property type="match status" value="1"/>
</dbReference>
<evidence type="ECO:0000259" key="11">
    <source>
        <dbReference type="PROSITE" id="PS50929"/>
    </source>
</evidence>
<feature type="region of interest" description="Disordered" evidence="8">
    <location>
        <begin position="652"/>
        <end position="679"/>
    </location>
</feature>
<feature type="domain" description="ABC transmembrane type-1" evidence="11">
    <location>
        <begin position="176"/>
        <end position="227"/>
    </location>
</feature>
<dbReference type="OrthoDB" id="6500128at2759"/>
<feature type="transmembrane region" description="Helical" evidence="9">
    <location>
        <begin position="846"/>
        <end position="865"/>
    </location>
</feature>
<feature type="domain" description="ABC transporter" evidence="10">
    <location>
        <begin position="1126"/>
        <end position="1355"/>
    </location>
</feature>
<evidence type="ECO:0000256" key="8">
    <source>
        <dbReference type="SAM" id="MobiDB-lite"/>
    </source>
</evidence>
<evidence type="ECO:0000256" key="9">
    <source>
        <dbReference type="SAM" id="Phobius"/>
    </source>
</evidence>
<keyword evidence="4" id="KW-0547">Nucleotide-binding</keyword>
<dbReference type="InterPro" id="IPR050173">
    <property type="entry name" value="ABC_transporter_C-like"/>
</dbReference>
<dbReference type="Gene3D" id="1.20.1560.10">
    <property type="entry name" value="ABC transporter type 1, transmembrane domain"/>
    <property type="match status" value="2"/>
</dbReference>
<dbReference type="SMART" id="SM00382">
    <property type="entry name" value="AAA"/>
    <property type="match status" value="2"/>
</dbReference>
<dbReference type="PROSITE" id="PS50893">
    <property type="entry name" value="ABC_TRANSPORTER_2"/>
    <property type="match status" value="2"/>
</dbReference>
<comment type="subcellular location">
    <subcellularLocation>
        <location evidence="1">Membrane</location>
        <topology evidence="1">Multi-pass membrane protein</topology>
    </subcellularLocation>
</comment>
<feature type="non-terminal residue" evidence="12">
    <location>
        <position position="1"/>
    </location>
</feature>
<dbReference type="InterPro" id="IPR011527">
    <property type="entry name" value="ABC1_TM_dom"/>
</dbReference>
<dbReference type="CDD" id="cd03250">
    <property type="entry name" value="ABCC_MRP_domain1"/>
    <property type="match status" value="1"/>
</dbReference>
<dbReference type="InParanoid" id="A0A6L2PMM4"/>
<dbReference type="Gene3D" id="3.40.50.300">
    <property type="entry name" value="P-loop containing nucleotide triphosphate hydrolases"/>
    <property type="match status" value="2"/>
</dbReference>
<protein>
    <recommendedName>
        <fullName evidence="14">Multidrug resistance-associated protein lethal(2)03659</fullName>
    </recommendedName>
</protein>
<feature type="transmembrane region" description="Helical" evidence="9">
    <location>
        <begin position="930"/>
        <end position="962"/>
    </location>
</feature>
<dbReference type="InterPro" id="IPR036640">
    <property type="entry name" value="ABC1_TM_sf"/>
</dbReference>
<feature type="transmembrane region" description="Helical" evidence="9">
    <location>
        <begin position="254"/>
        <end position="277"/>
    </location>
</feature>
<dbReference type="GO" id="GO:0005524">
    <property type="term" value="F:ATP binding"/>
    <property type="evidence" value="ECO:0007669"/>
    <property type="project" value="UniProtKB-KW"/>
</dbReference>
<dbReference type="FunFam" id="3.40.50.300:FF:000482">
    <property type="entry name" value="Multidrug resistance-associated protein member 4"/>
    <property type="match status" value="1"/>
</dbReference>